<keyword evidence="1" id="KW-1133">Transmembrane helix</keyword>
<name>A0ABU0PE06_9MICO</name>
<evidence type="ECO:0000313" key="2">
    <source>
        <dbReference type="EMBL" id="MDQ0645561.1"/>
    </source>
</evidence>
<keyword evidence="3" id="KW-1185">Reference proteome</keyword>
<dbReference type="EMBL" id="JAUSXK010000001">
    <property type="protein sequence ID" value="MDQ0645561.1"/>
    <property type="molecule type" value="Genomic_DNA"/>
</dbReference>
<reference evidence="2 3" key="1">
    <citation type="submission" date="2023-07" db="EMBL/GenBank/DDBJ databases">
        <title>Comparative genomics of wheat-associated soil bacteria to identify genetic determinants of phenazine resistance.</title>
        <authorList>
            <person name="Mouncey N."/>
        </authorList>
    </citation>
    <scope>NUCLEOTIDE SEQUENCE [LARGE SCALE GENOMIC DNA]</scope>
    <source>
        <strain evidence="2 3">W2I7</strain>
    </source>
</reference>
<dbReference type="RefSeq" id="WP_307363942.1">
    <property type="nucleotide sequence ID" value="NZ_JAUSXK010000001.1"/>
</dbReference>
<gene>
    <name evidence="2" type="ORF">QFZ46_003721</name>
</gene>
<keyword evidence="1" id="KW-0812">Transmembrane</keyword>
<dbReference type="Proteomes" id="UP001239085">
    <property type="component" value="Unassembled WGS sequence"/>
</dbReference>
<protein>
    <submittedName>
        <fullName evidence="2">Uncharacterized protein involved in cysteine biosynthesis</fullName>
    </submittedName>
</protein>
<feature type="transmembrane region" description="Helical" evidence="1">
    <location>
        <begin position="12"/>
        <end position="33"/>
    </location>
</feature>
<evidence type="ECO:0000313" key="3">
    <source>
        <dbReference type="Proteomes" id="UP001239085"/>
    </source>
</evidence>
<organism evidence="2 3">
    <name type="scientific">Microbacterium murale</name>
    <dbReference type="NCBI Taxonomy" id="1081040"/>
    <lineage>
        <taxon>Bacteria</taxon>
        <taxon>Bacillati</taxon>
        <taxon>Actinomycetota</taxon>
        <taxon>Actinomycetes</taxon>
        <taxon>Micrococcales</taxon>
        <taxon>Microbacteriaceae</taxon>
        <taxon>Microbacterium</taxon>
    </lineage>
</organism>
<sequence length="57" mass="6146">MAFTRDELTRGAWSAWLTFISLMAVGVMIVLSVSFALRPGSGLLSSLWFTLLAALIG</sequence>
<keyword evidence="1" id="KW-0472">Membrane</keyword>
<accession>A0ABU0PE06</accession>
<comment type="caution">
    <text evidence="2">The sequence shown here is derived from an EMBL/GenBank/DDBJ whole genome shotgun (WGS) entry which is preliminary data.</text>
</comment>
<evidence type="ECO:0000256" key="1">
    <source>
        <dbReference type="SAM" id="Phobius"/>
    </source>
</evidence>
<proteinExistence type="predicted"/>